<dbReference type="GO" id="GO:0032357">
    <property type="term" value="F:oxidized purine DNA binding"/>
    <property type="evidence" value="ECO:0007669"/>
    <property type="project" value="TreeGrafter"/>
</dbReference>
<keyword evidence="9" id="KW-0378">Hydrolase</keyword>
<comment type="similarity">
    <text evidence="3">Belongs to the Nth/MutY family.</text>
</comment>
<dbReference type="GO" id="GO:0035485">
    <property type="term" value="F:adenine/guanine mispair binding"/>
    <property type="evidence" value="ECO:0007669"/>
    <property type="project" value="TreeGrafter"/>
</dbReference>
<dbReference type="Pfam" id="PF14815">
    <property type="entry name" value="NUDIX_4"/>
    <property type="match status" value="1"/>
</dbReference>
<evidence type="ECO:0000256" key="7">
    <source>
        <dbReference type="ARBA" id="ARBA00022723"/>
    </source>
</evidence>
<evidence type="ECO:0000313" key="15">
    <source>
        <dbReference type="EMBL" id="SVA13612.1"/>
    </source>
</evidence>
<dbReference type="AlphaFoldDB" id="A0A381TBS6"/>
<dbReference type="InterPro" id="IPR011257">
    <property type="entry name" value="DNA_glycosylase"/>
</dbReference>
<dbReference type="InterPro" id="IPR005760">
    <property type="entry name" value="A/G_AdeGlyc_MutY"/>
</dbReference>
<dbReference type="GO" id="GO:0034039">
    <property type="term" value="F:8-oxo-7,8-dihydroguanine DNA N-glycosylase activity"/>
    <property type="evidence" value="ECO:0007669"/>
    <property type="project" value="TreeGrafter"/>
</dbReference>
<gene>
    <name evidence="15" type="ORF">METZ01_LOCUS66466</name>
</gene>
<dbReference type="CDD" id="cd00056">
    <property type="entry name" value="ENDO3c"/>
    <property type="match status" value="1"/>
</dbReference>
<dbReference type="GO" id="GO:0000701">
    <property type="term" value="F:purine-specific mismatch base pair DNA N-glycosylase activity"/>
    <property type="evidence" value="ECO:0007669"/>
    <property type="project" value="UniProtKB-EC"/>
</dbReference>
<dbReference type="Gene3D" id="1.10.1670.10">
    <property type="entry name" value="Helix-hairpin-Helix base-excision DNA repair enzymes (C-terminal)"/>
    <property type="match status" value="1"/>
</dbReference>
<dbReference type="InterPro" id="IPR023170">
    <property type="entry name" value="HhH_base_excis_C"/>
</dbReference>
<evidence type="ECO:0000256" key="3">
    <source>
        <dbReference type="ARBA" id="ARBA00008343"/>
    </source>
</evidence>
<protein>
    <recommendedName>
        <fullName evidence="5">Adenine DNA glycosylase</fullName>
        <ecNumber evidence="4">3.2.2.31</ecNumber>
    </recommendedName>
</protein>
<dbReference type="InterPro" id="IPR003265">
    <property type="entry name" value="HhH-GPD_domain"/>
</dbReference>
<keyword evidence="10" id="KW-0408">Iron</keyword>
<evidence type="ECO:0000256" key="5">
    <source>
        <dbReference type="ARBA" id="ARBA00022023"/>
    </source>
</evidence>
<keyword evidence="11" id="KW-0411">Iron-sulfur</keyword>
<evidence type="ECO:0000256" key="9">
    <source>
        <dbReference type="ARBA" id="ARBA00022801"/>
    </source>
</evidence>
<evidence type="ECO:0000256" key="1">
    <source>
        <dbReference type="ARBA" id="ARBA00000843"/>
    </source>
</evidence>
<dbReference type="Pfam" id="PF00730">
    <property type="entry name" value="HhH-GPD"/>
    <property type="match status" value="1"/>
</dbReference>
<reference evidence="15" key="1">
    <citation type="submission" date="2018-05" db="EMBL/GenBank/DDBJ databases">
        <authorList>
            <person name="Lanie J.A."/>
            <person name="Ng W.-L."/>
            <person name="Kazmierczak K.M."/>
            <person name="Andrzejewski T.M."/>
            <person name="Davidsen T.M."/>
            <person name="Wayne K.J."/>
            <person name="Tettelin H."/>
            <person name="Glass J.I."/>
            <person name="Rusch D."/>
            <person name="Podicherti R."/>
            <person name="Tsui H.-C.T."/>
            <person name="Winkler M.E."/>
        </authorList>
    </citation>
    <scope>NUCLEOTIDE SEQUENCE</scope>
</reference>
<dbReference type="GO" id="GO:0051539">
    <property type="term" value="F:4 iron, 4 sulfur cluster binding"/>
    <property type="evidence" value="ECO:0007669"/>
    <property type="project" value="UniProtKB-KW"/>
</dbReference>
<evidence type="ECO:0000256" key="13">
    <source>
        <dbReference type="ARBA" id="ARBA00023295"/>
    </source>
</evidence>
<organism evidence="15">
    <name type="scientific">marine metagenome</name>
    <dbReference type="NCBI Taxonomy" id="408172"/>
    <lineage>
        <taxon>unclassified sequences</taxon>
        <taxon>metagenomes</taxon>
        <taxon>ecological metagenomes</taxon>
    </lineage>
</organism>
<dbReference type="PROSITE" id="PS51462">
    <property type="entry name" value="NUDIX"/>
    <property type="match status" value="1"/>
</dbReference>
<dbReference type="InterPro" id="IPR000086">
    <property type="entry name" value="NUDIX_hydrolase_dom"/>
</dbReference>
<evidence type="ECO:0000256" key="4">
    <source>
        <dbReference type="ARBA" id="ARBA00012045"/>
    </source>
</evidence>
<proteinExistence type="inferred from homology"/>
<keyword evidence="8" id="KW-0227">DNA damage</keyword>
<dbReference type="PANTHER" id="PTHR42944:SF1">
    <property type="entry name" value="ADENINE DNA GLYCOSYLASE"/>
    <property type="match status" value="1"/>
</dbReference>
<keyword evidence="7" id="KW-0479">Metal-binding</keyword>
<feature type="domain" description="Nudix hydrolase" evidence="14">
    <location>
        <begin position="229"/>
        <end position="353"/>
    </location>
</feature>
<dbReference type="NCBIfam" id="TIGR01084">
    <property type="entry name" value="mutY"/>
    <property type="match status" value="1"/>
</dbReference>
<dbReference type="InterPro" id="IPR029119">
    <property type="entry name" value="MutY_C"/>
</dbReference>
<dbReference type="SUPFAM" id="SSF48150">
    <property type="entry name" value="DNA-glycosylase"/>
    <property type="match status" value="1"/>
</dbReference>
<dbReference type="PANTHER" id="PTHR42944">
    <property type="entry name" value="ADENINE DNA GLYCOSYLASE"/>
    <property type="match status" value="1"/>
</dbReference>
<name>A0A381TBS6_9ZZZZ</name>
<dbReference type="InterPro" id="IPR044298">
    <property type="entry name" value="MIG/MutY"/>
</dbReference>
<keyword evidence="13" id="KW-0326">Glycosidase</keyword>
<comment type="cofactor">
    <cofactor evidence="2">
        <name>[4Fe-4S] cluster</name>
        <dbReference type="ChEBI" id="CHEBI:49883"/>
    </cofactor>
</comment>
<dbReference type="Gene3D" id="3.90.79.10">
    <property type="entry name" value="Nucleoside Triphosphate Pyrophosphohydrolase"/>
    <property type="match status" value="1"/>
</dbReference>
<dbReference type="FunFam" id="1.10.340.30:FF:000002">
    <property type="entry name" value="Adenine DNA glycosylase"/>
    <property type="match status" value="1"/>
</dbReference>
<evidence type="ECO:0000256" key="2">
    <source>
        <dbReference type="ARBA" id="ARBA00001966"/>
    </source>
</evidence>
<evidence type="ECO:0000259" key="14">
    <source>
        <dbReference type="PROSITE" id="PS51462"/>
    </source>
</evidence>
<evidence type="ECO:0000256" key="8">
    <source>
        <dbReference type="ARBA" id="ARBA00022763"/>
    </source>
</evidence>
<sequence>MYNTNNKYFSTSLLQWYDSNSRDLPWRKTNDLYKIWLSEVMLQQTRVDTVIPYYLKWLEKYKTIKSVAEADGQKLLKLWEGLGYYSRCRNFHKACKIIVNDFIGEIPSDYQKFRSLPGVGDYTASAVFSIGLNKTYPALDGNVRRVMARVLRIKNITKRNKKRIYNTLIKWMDKERPGDINQALMDLANKICCVDHALCSTCPIDEICMANNMSIPESYPAKLEKKVIPHKEFVAGMICQGNKFLITKRNENALLGGLWEFPGWEIVSSETPIGALRRKIKEEWAIDINIKNKVGYVKHAYSHFKITLTLYQCQTQESVKIMNKEYRWITPSEIQYFPFPKSNHKLFNLLNSNDWNV</sequence>
<dbReference type="SUPFAM" id="SSF55811">
    <property type="entry name" value="Nudix"/>
    <property type="match status" value="1"/>
</dbReference>
<evidence type="ECO:0000256" key="10">
    <source>
        <dbReference type="ARBA" id="ARBA00023004"/>
    </source>
</evidence>
<comment type="catalytic activity">
    <reaction evidence="1">
        <text>Hydrolyzes free adenine bases from 7,8-dihydro-8-oxoguanine:adenine mismatched double-stranded DNA, leaving an apurinic site.</text>
        <dbReference type="EC" id="3.2.2.31"/>
    </reaction>
</comment>
<dbReference type="EC" id="3.2.2.31" evidence="4"/>
<dbReference type="InterPro" id="IPR015797">
    <property type="entry name" value="NUDIX_hydrolase-like_dom_sf"/>
</dbReference>
<dbReference type="EMBL" id="UINC01004342">
    <property type="protein sequence ID" value="SVA13612.1"/>
    <property type="molecule type" value="Genomic_DNA"/>
</dbReference>
<dbReference type="GO" id="GO:0006284">
    <property type="term" value="P:base-excision repair"/>
    <property type="evidence" value="ECO:0007669"/>
    <property type="project" value="InterPro"/>
</dbReference>
<dbReference type="GO" id="GO:0006298">
    <property type="term" value="P:mismatch repair"/>
    <property type="evidence" value="ECO:0007669"/>
    <property type="project" value="TreeGrafter"/>
</dbReference>
<keyword evidence="12" id="KW-0234">DNA repair</keyword>
<evidence type="ECO:0000256" key="12">
    <source>
        <dbReference type="ARBA" id="ARBA00023204"/>
    </source>
</evidence>
<dbReference type="GO" id="GO:0046872">
    <property type="term" value="F:metal ion binding"/>
    <property type="evidence" value="ECO:0007669"/>
    <property type="project" value="UniProtKB-KW"/>
</dbReference>
<evidence type="ECO:0000256" key="6">
    <source>
        <dbReference type="ARBA" id="ARBA00022485"/>
    </source>
</evidence>
<accession>A0A381TBS6</accession>
<dbReference type="SMART" id="SM00478">
    <property type="entry name" value="ENDO3c"/>
    <property type="match status" value="1"/>
</dbReference>
<dbReference type="Gene3D" id="1.10.340.30">
    <property type="entry name" value="Hypothetical protein, domain 2"/>
    <property type="match status" value="1"/>
</dbReference>
<keyword evidence="6" id="KW-0004">4Fe-4S</keyword>
<evidence type="ECO:0000256" key="11">
    <source>
        <dbReference type="ARBA" id="ARBA00023014"/>
    </source>
</evidence>